<dbReference type="EMBL" id="BARS01000286">
    <property type="protein sequence ID" value="GAF74961.1"/>
    <property type="molecule type" value="Genomic_DNA"/>
</dbReference>
<organism evidence="1">
    <name type="scientific">marine sediment metagenome</name>
    <dbReference type="NCBI Taxonomy" id="412755"/>
    <lineage>
        <taxon>unclassified sequences</taxon>
        <taxon>metagenomes</taxon>
        <taxon>ecological metagenomes</taxon>
    </lineage>
</organism>
<protein>
    <submittedName>
        <fullName evidence="1">Uncharacterized protein</fullName>
    </submittedName>
</protein>
<comment type="caution">
    <text evidence="1">The sequence shown here is derived from an EMBL/GenBank/DDBJ whole genome shotgun (WGS) entry which is preliminary data.</text>
</comment>
<accession>X0SIQ5</accession>
<name>X0SIQ5_9ZZZZ</name>
<dbReference type="AlphaFoldDB" id="X0SIQ5"/>
<sequence length="119" mass="12969">MSVSGGGVEKLRYVVEDGVITIATQGSLPKKMVARVYDITDLVAAPANYRFMPGLGMPLGYGGMPYGGMMPSGGMGYGRQRFNGGMMPYRRGGRRTYLGRVSTGTGPNTNRYITRRYRL</sequence>
<evidence type="ECO:0000313" key="1">
    <source>
        <dbReference type="EMBL" id="GAF74961.1"/>
    </source>
</evidence>
<gene>
    <name evidence="1" type="ORF">S01H1_00755</name>
</gene>
<reference evidence="1" key="1">
    <citation type="journal article" date="2014" name="Front. Microbiol.">
        <title>High frequency of phylogenetically diverse reductive dehalogenase-homologous genes in deep subseafloor sedimentary metagenomes.</title>
        <authorList>
            <person name="Kawai M."/>
            <person name="Futagami T."/>
            <person name="Toyoda A."/>
            <person name="Takaki Y."/>
            <person name="Nishi S."/>
            <person name="Hori S."/>
            <person name="Arai W."/>
            <person name="Tsubouchi T."/>
            <person name="Morono Y."/>
            <person name="Uchiyama I."/>
            <person name="Ito T."/>
            <person name="Fujiyama A."/>
            <person name="Inagaki F."/>
            <person name="Takami H."/>
        </authorList>
    </citation>
    <scope>NUCLEOTIDE SEQUENCE</scope>
    <source>
        <strain evidence="1">Expedition CK06-06</strain>
    </source>
</reference>
<proteinExistence type="predicted"/>